<keyword evidence="5 7" id="KW-0472">Membrane</keyword>
<dbReference type="Proteomes" id="UP000237347">
    <property type="component" value="Unassembled WGS sequence"/>
</dbReference>
<keyword evidence="4 7" id="KW-1133">Transmembrane helix</keyword>
<dbReference type="InterPro" id="IPR002229">
    <property type="entry name" value="RhesusRHD"/>
</dbReference>
<protein>
    <submittedName>
        <fullName evidence="9">Ammonium transporter 2</fullName>
    </submittedName>
</protein>
<dbReference type="Pfam" id="PF00909">
    <property type="entry name" value="Ammonium_transp"/>
    <property type="match status" value="1"/>
</dbReference>
<evidence type="ECO:0000256" key="1">
    <source>
        <dbReference type="ARBA" id="ARBA00004141"/>
    </source>
</evidence>
<feature type="transmembrane region" description="Helical" evidence="7">
    <location>
        <begin position="271"/>
        <end position="294"/>
    </location>
</feature>
<evidence type="ECO:0000256" key="7">
    <source>
        <dbReference type="SAM" id="Phobius"/>
    </source>
</evidence>
<feature type="transmembrane region" description="Helical" evidence="7">
    <location>
        <begin position="147"/>
        <end position="166"/>
    </location>
</feature>
<sequence>MNNTTFALPPNLEPDQASPAWMNKGDNPQQLTTATLVGLQSVPGLIILYGGAVKKKWAVNSAFMALYAFACVLVCWVLWGYRMSLGDELPVPFLGTPNFALDEKFLFKKAFSGNFPNATMVYFQFAFAAITLILIAGALLGRLNFYAWMLFVPLWLTSSYTIGAFTIWSNNGFLYKLGIIDYSGRFVIHLSSGVAGFTAAYWVGPRLSKDRERFPPNNILLMLTGAGLLWMGWTGFNGGDPYSVNVDASLAVLNTHACTATSLLTWVMLDVYFFGKASIIGTIQGVITGLVCITPAAGKGRARMGSNNGGLLRLNSLVHYDDHPQEIQLLQMVDDTMAVLHTHAIAGCLGGILTGLFAEPKLNNLFFNSYGDYVGQFYGFEMGNFKAGFRQKGIQLLGILFIVKLNIVITSIICILVRFVVPLRMSVEDMEIGDEAAHNEEAYMPFGVKVKNLDSELKYLVVSPPFVFRFPVPSAFMKAGVGQGSWAGEEWRKKEKKMKGRRVPVAWVGGEWRKRWSEPGSRMGLSAAGQGEVEEEEREI</sequence>
<evidence type="ECO:0000256" key="5">
    <source>
        <dbReference type="ARBA" id="ARBA00023136"/>
    </source>
</evidence>
<dbReference type="PANTHER" id="PTHR43029:SF7">
    <property type="entry name" value="AMMONIUM TRANSPORTER 2 MEMBER 5"/>
    <property type="match status" value="1"/>
</dbReference>
<evidence type="ECO:0000259" key="8">
    <source>
        <dbReference type="Pfam" id="PF00909"/>
    </source>
</evidence>
<evidence type="ECO:0000256" key="4">
    <source>
        <dbReference type="ARBA" id="ARBA00022989"/>
    </source>
</evidence>
<dbReference type="Gene3D" id="1.10.3430.10">
    <property type="entry name" value="Ammonium transporter AmtB like domains"/>
    <property type="match status" value="1"/>
</dbReference>
<comment type="similarity">
    <text evidence="2">Belongs to the ammonia transporter channel (TC 1.A.11.2) family.</text>
</comment>
<dbReference type="GO" id="GO:0005886">
    <property type="term" value="C:plasma membrane"/>
    <property type="evidence" value="ECO:0007669"/>
    <property type="project" value="InterPro"/>
</dbReference>
<organism evidence="9 10">
    <name type="scientific">Quercus suber</name>
    <name type="common">Cork oak</name>
    <dbReference type="NCBI Taxonomy" id="58331"/>
    <lineage>
        <taxon>Eukaryota</taxon>
        <taxon>Viridiplantae</taxon>
        <taxon>Streptophyta</taxon>
        <taxon>Embryophyta</taxon>
        <taxon>Tracheophyta</taxon>
        <taxon>Spermatophyta</taxon>
        <taxon>Magnoliopsida</taxon>
        <taxon>eudicotyledons</taxon>
        <taxon>Gunneridae</taxon>
        <taxon>Pentapetalae</taxon>
        <taxon>rosids</taxon>
        <taxon>fabids</taxon>
        <taxon>Fagales</taxon>
        <taxon>Fagaceae</taxon>
        <taxon>Quercus</taxon>
    </lineage>
</organism>
<feature type="region of interest" description="Disordered" evidence="6">
    <location>
        <begin position="516"/>
        <end position="540"/>
    </location>
</feature>
<evidence type="ECO:0000313" key="10">
    <source>
        <dbReference type="Proteomes" id="UP000237347"/>
    </source>
</evidence>
<gene>
    <name evidence="9" type="primary">AMT2_2</name>
    <name evidence="9" type="ORF">CFP56_043665</name>
</gene>
<accession>A0AAW0LGU7</accession>
<dbReference type="EMBL" id="PKMF04000095">
    <property type="protein sequence ID" value="KAK7850832.1"/>
    <property type="molecule type" value="Genomic_DNA"/>
</dbReference>
<keyword evidence="3 7" id="KW-0812">Transmembrane</keyword>
<dbReference type="AlphaFoldDB" id="A0AAW0LGU7"/>
<dbReference type="GO" id="GO:0008519">
    <property type="term" value="F:ammonium channel activity"/>
    <property type="evidence" value="ECO:0007669"/>
    <property type="project" value="InterPro"/>
</dbReference>
<name>A0AAW0LGU7_QUESU</name>
<keyword evidence="10" id="KW-1185">Reference proteome</keyword>
<reference evidence="9 10" key="1">
    <citation type="journal article" date="2018" name="Sci. Data">
        <title>The draft genome sequence of cork oak.</title>
        <authorList>
            <person name="Ramos A.M."/>
            <person name="Usie A."/>
            <person name="Barbosa P."/>
            <person name="Barros P.M."/>
            <person name="Capote T."/>
            <person name="Chaves I."/>
            <person name="Simoes F."/>
            <person name="Abreu I."/>
            <person name="Carrasquinho I."/>
            <person name="Faro C."/>
            <person name="Guimaraes J.B."/>
            <person name="Mendonca D."/>
            <person name="Nobrega F."/>
            <person name="Rodrigues L."/>
            <person name="Saibo N.J.M."/>
            <person name="Varela M.C."/>
            <person name="Egas C."/>
            <person name="Matos J."/>
            <person name="Miguel C.M."/>
            <person name="Oliveira M.M."/>
            <person name="Ricardo C.P."/>
            <person name="Goncalves S."/>
        </authorList>
    </citation>
    <scope>NUCLEOTIDE SEQUENCE [LARGE SCALE GENOMIC DNA]</scope>
    <source>
        <strain evidence="10">cv. HL8</strain>
    </source>
</reference>
<dbReference type="PANTHER" id="PTHR43029">
    <property type="entry name" value="AMMONIUM TRANSPORTER MEP2"/>
    <property type="match status" value="1"/>
</dbReference>
<dbReference type="SUPFAM" id="SSF111352">
    <property type="entry name" value="Ammonium transporter"/>
    <property type="match status" value="1"/>
</dbReference>
<comment type="subcellular location">
    <subcellularLocation>
        <location evidence="1">Membrane</location>
        <topology evidence="1">Multi-pass membrane protein</topology>
    </subcellularLocation>
</comment>
<dbReference type="InterPro" id="IPR024041">
    <property type="entry name" value="NH4_transpt_AmtB-like_dom"/>
</dbReference>
<feature type="transmembrane region" description="Helical" evidence="7">
    <location>
        <begin position="186"/>
        <end position="204"/>
    </location>
</feature>
<evidence type="ECO:0000256" key="3">
    <source>
        <dbReference type="ARBA" id="ARBA00022692"/>
    </source>
</evidence>
<comment type="caution">
    <text evidence="9">The sequence shown here is derived from an EMBL/GenBank/DDBJ whole genome shotgun (WGS) entry which is preliminary data.</text>
</comment>
<dbReference type="InterPro" id="IPR001905">
    <property type="entry name" value="Ammonium_transpt"/>
</dbReference>
<feature type="domain" description="Ammonium transporter AmtB-like" evidence="8">
    <location>
        <begin position="34"/>
        <end position="443"/>
    </location>
</feature>
<feature type="transmembrane region" description="Helical" evidence="7">
    <location>
        <begin position="31"/>
        <end position="50"/>
    </location>
</feature>
<feature type="transmembrane region" description="Helical" evidence="7">
    <location>
        <begin position="121"/>
        <end position="140"/>
    </location>
</feature>
<evidence type="ECO:0000256" key="2">
    <source>
        <dbReference type="ARBA" id="ARBA00005887"/>
    </source>
</evidence>
<feature type="transmembrane region" description="Helical" evidence="7">
    <location>
        <begin position="216"/>
        <end position="233"/>
    </location>
</feature>
<feature type="transmembrane region" description="Helical" evidence="7">
    <location>
        <begin position="338"/>
        <end position="358"/>
    </location>
</feature>
<evidence type="ECO:0000256" key="6">
    <source>
        <dbReference type="SAM" id="MobiDB-lite"/>
    </source>
</evidence>
<feature type="transmembrane region" description="Helical" evidence="7">
    <location>
        <begin position="394"/>
        <end position="421"/>
    </location>
</feature>
<dbReference type="PRINTS" id="PR00342">
    <property type="entry name" value="RHESUSRHD"/>
</dbReference>
<proteinExistence type="inferred from homology"/>
<feature type="transmembrane region" description="Helical" evidence="7">
    <location>
        <begin position="57"/>
        <end position="79"/>
    </location>
</feature>
<dbReference type="InterPro" id="IPR029020">
    <property type="entry name" value="Ammonium/urea_transptr"/>
</dbReference>
<evidence type="ECO:0000313" key="9">
    <source>
        <dbReference type="EMBL" id="KAK7850832.1"/>
    </source>
</evidence>